<name>Q4RND3_TETNG</name>
<feature type="compositionally biased region" description="Polar residues" evidence="1">
    <location>
        <begin position="36"/>
        <end position="52"/>
    </location>
</feature>
<protein>
    <submittedName>
        <fullName evidence="2">(spotted green pufferfish) hypothetical protein</fullName>
    </submittedName>
</protein>
<gene>
    <name evidence="2" type="ORF">GSTENG00031607001</name>
</gene>
<feature type="compositionally biased region" description="Basic residues" evidence="1">
    <location>
        <begin position="1"/>
        <end position="19"/>
    </location>
</feature>
<sequence length="68" mass="7542">MCTWRWRAKKKKKKKKKPHWHEAEGGAPCGLAPLQATGNPPGSDGRASQGSNPFLLHSDQVETWVATF</sequence>
<dbReference type="AlphaFoldDB" id="Q4RND3"/>
<evidence type="ECO:0000313" key="2">
    <source>
        <dbReference type="EMBL" id="CAG10099.1"/>
    </source>
</evidence>
<dbReference type="KEGG" id="tng:GSTEN00031607G001"/>
<comment type="caution">
    <text evidence="2">The sequence shown here is derived from an EMBL/GenBank/DDBJ whole genome shotgun (WGS) entry which is preliminary data.</text>
</comment>
<evidence type="ECO:0000256" key="1">
    <source>
        <dbReference type="SAM" id="MobiDB-lite"/>
    </source>
</evidence>
<organism evidence="2">
    <name type="scientific">Tetraodon nigroviridis</name>
    <name type="common">Spotted green pufferfish</name>
    <name type="synonym">Chelonodon nigroviridis</name>
    <dbReference type="NCBI Taxonomy" id="99883"/>
    <lineage>
        <taxon>Eukaryota</taxon>
        <taxon>Metazoa</taxon>
        <taxon>Chordata</taxon>
        <taxon>Craniata</taxon>
        <taxon>Vertebrata</taxon>
        <taxon>Euteleostomi</taxon>
        <taxon>Actinopterygii</taxon>
        <taxon>Neopterygii</taxon>
        <taxon>Teleostei</taxon>
        <taxon>Neoteleostei</taxon>
        <taxon>Acanthomorphata</taxon>
        <taxon>Eupercaria</taxon>
        <taxon>Tetraodontiformes</taxon>
        <taxon>Tetradontoidea</taxon>
        <taxon>Tetraodontidae</taxon>
        <taxon>Tetraodon</taxon>
    </lineage>
</organism>
<reference evidence="2" key="1">
    <citation type="journal article" date="2004" name="Nature">
        <title>Genome duplication in the teleost fish Tetraodon nigroviridis reveals the early vertebrate proto-karyotype.</title>
        <authorList>
            <person name="Jaillon O."/>
            <person name="Aury J.-M."/>
            <person name="Brunet F."/>
            <person name="Petit J.-L."/>
            <person name="Stange-Thomann N."/>
            <person name="Mauceli E."/>
            <person name="Bouneau L."/>
            <person name="Fischer C."/>
            <person name="Ozouf-Costaz C."/>
            <person name="Bernot A."/>
            <person name="Nicaud S."/>
            <person name="Jaffe D."/>
            <person name="Fisher S."/>
            <person name="Lutfalla G."/>
            <person name="Dossat C."/>
            <person name="Segurens B."/>
            <person name="Dasilva C."/>
            <person name="Salanoubat M."/>
            <person name="Levy M."/>
            <person name="Boudet N."/>
            <person name="Castellano S."/>
            <person name="Anthouard V."/>
            <person name="Jubin C."/>
            <person name="Castelli V."/>
            <person name="Katinka M."/>
            <person name="Vacherie B."/>
            <person name="Biemont C."/>
            <person name="Skalli Z."/>
            <person name="Cattolico L."/>
            <person name="Poulain J."/>
            <person name="De Berardinis V."/>
            <person name="Cruaud C."/>
            <person name="Duprat S."/>
            <person name="Brottier P."/>
            <person name="Coutanceau J.-P."/>
            <person name="Gouzy J."/>
            <person name="Parra G."/>
            <person name="Lardier G."/>
            <person name="Chapple C."/>
            <person name="McKernan K.J."/>
            <person name="McEwan P."/>
            <person name="Bosak S."/>
            <person name="Kellis M."/>
            <person name="Volff J.-N."/>
            <person name="Guigo R."/>
            <person name="Zody M.C."/>
            <person name="Mesirov J."/>
            <person name="Lindblad-Toh K."/>
            <person name="Birren B."/>
            <person name="Nusbaum C."/>
            <person name="Kahn D."/>
            <person name="Robinson-Rechavi M."/>
            <person name="Laudet V."/>
            <person name="Schachter V."/>
            <person name="Quetier F."/>
            <person name="Saurin W."/>
            <person name="Scarpelli C."/>
            <person name="Wincker P."/>
            <person name="Lander E.S."/>
            <person name="Weissenbach J."/>
            <person name="Roest Crollius H."/>
        </authorList>
    </citation>
    <scope>NUCLEOTIDE SEQUENCE [LARGE SCALE GENOMIC DNA]</scope>
</reference>
<dbReference type="EMBL" id="CAAE01015014">
    <property type="protein sequence ID" value="CAG10099.1"/>
    <property type="molecule type" value="Genomic_DNA"/>
</dbReference>
<accession>Q4RND3</accession>
<feature type="region of interest" description="Disordered" evidence="1">
    <location>
        <begin position="1"/>
        <end position="53"/>
    </location>
</feature>
<proteinExistence type="predicted"/>
<reference evidence="2" key="2">
    <citation type="submission" date="2004-02" db="EMBL/GenBank/DDBJ databases">
        <authorList>
            <consortium name="Genoscope"/>
            <consortium name="Whitehead Institute Centre for Genome Research"/>
        </authorList>
    </citation>
    <scope>NUCLEOTIDE SEQUENCE</scope>
</reference>